<dbReference type="CDD" id="cd02248">
    <property type="entry name" value="Peptidase_C1A"/>
    <property type="match status" value="1"/>
</dbReference>
<name>A0A2P6VCK9_9CHLO</name>
<dbReference type="OrthoDB" id="498368at2759"/>
<dbReference type="Gene3D" id="3.90.70.10">
    <property type="entry name" value="Cysteine proteinases"/>
    <property type="match status" value="1"/>
</dbReference>
<feature type="region of interest" description="Disordered" evidence="2">
    <location>
        <begin position="62"/>
        <end position="84"/>
    </location>
</feature>
<dbReference type="InterPro" id="IPR000668">
    <property type="entry name" value="Peptidase_C1A_C"/>
</dbReference>
<evidence type="ECO:0000313" key="4">
    <source>
        <dbReference type="EMBL" id="PSC71791.1"/>
    </source>
</evidence>
<dbReference type="InterPro" id="IPR038765">
    <property type="entry name" value="Papain-like_cys_pep_sf"/>
</dbReference>
<dbReference type="AlphaFoldDB" id="A0A2P6VCK9"/>
<feature type="compositionally biased region" description="Basic residues" evidence="2">
    <location>
        <begin position="286"/>
        <end position="295"/>
    </location>
</feature>
<feature type="compositionally biased region" description="Low complexity" evidence="2">
    <location>
        <begin position="296"/>
        <end position="323"/>
    </location>
</feature>
<feature type="compositionally biased region" description="Low complexity" evidence="2">
    <location>
        <begin position="212"/>
        <end position="227"/>
    </location>
</feature>
<feature type="compositionally biased region" description="Low complexity" evidence="2">
    <location>
        <begin position="235"/>
        <end position="285"/>
    </location>
</feature>
<comment type="caution">
    <text evidence="4">The sequence shown here is derived from an EMBL/GenBank/DDBJ whole genome shotgun (WGS) entry which is preliminary data.</text>
</comment>
<dbReference type="GO" id="GO:0008234">
    <property type="term" value="F:cysteine-type peptidase activity"/>
    <property type="evidence" value="ECO:0007669"/>
    <property type="project" value="InterPro"/>
</dbReference>
<dbReference type="Pfam" id="PF00112">
    <property type="entry name" value="Peptidase_C1"/>
    <property type="match status" value="1"/>
</dbReference>
<feature type="compositionally biased region" description="Low complexity" evidence="2">
    <location>
        <begin position="65"/>
        <end position="84"/>
    </location>
</feature>
<dbReference type="GO" id="GO:0003700">
    <property type="term" value="F:DNA-binding transcription factor activity"/>
    <property type="evidence" value="ECO:0007669"/>
    <property type="project" value="InterPro"/>
</dbReference>
<evidence type="ECO:0000256" key="1">
    <source>
        <dbReference type="ARBA" id="ARBA00008455"/>
    </source>
</evidence>
<dbReference type="PANTHER" id="PTHR12411">
    <property type="entry name" value="CYSTEINE PROTEASE FAMILY C1-RELATED"/>
    <property type="match status" value="1"/>
</dbReference>
<evidence type="ECO:0000259" key="3">
    <source>
        <dbReference type="SMART" id="SM00645"/>
    </source>
</evidence>
<dbReference type="SUPFAM" id="SSF57959">
    <property type="entry name" value="Leucine zipper domain"/>
    <property type="match status" value="1"/>
</dbReference>
<dbReference type="SMART" id="SM00645">
    <property type="entry name" value="Pept_C1"/>
    <property type="match status" value="1"/>
</dbReference>
<organism evidence="4 5">
    <name type="scientific">Micractinium conductrix</name>
    <dbReference type="NCBI Taxonomy" id="554055"/>
    <lineage>
        <taxon>Eukaryota</taxon>
        <taxon>Viridiplantae</taxon>
        <taxon>Chlorophyta</taxon>
        <taxon>core chlorophytes</taxon>
        <taxon>Trebouxiophyceae</taxon>
        <taxon>Chlorellales</taxon>
        <taxon>Chlorellaceae</taxon>
        <taxon>Chlorella clade</taxon>
        <taxon>Micractinium</taxon>
    </lineage>
</organism>
<evidence type="ECO:0000313" key="5">
    <source>
        <dbReference type="Proteomes" id="UP000239649"/>
    </source>
</evidence>
<dbReference type="Gene3D" id="1.20.5.170">
    <property type="match status" value="1"/>
</dbReference>
<reference evidence="4 5" key="1">
    <citation type="journal article" date="2018" name="Plant J.">
        <title>Genome sequences of Chlorella sorokiniana UTEX 1602 and Micractinium conductrix SAG 241.80: implications to maltose excretion by a green alga.</title>
        <authorList>
            <person name="Arriola M.B."/>
            <person name="Velmurugan N."/>
            <person name="Zhang Y."/>
            <person name="Plunkett M.H."/>
            <person name="Hondzo H."/>
            <person name="Barney B.M."/>
        </authorList>
    </citation>
    <scope>NUCLEOTIDE SEQUENCE [LARGE SCALE GENOMIC DNA]</scope>
    <source>
        <strain evidence="4 5">SAG 241.80</strain>
    </source>
</reference>
<feature type="domain" description="Peptidase C1A papain C-terminal" evidence="3">
    <location>
        <begin position="561"/>
        <end position="801"/>
    </location>
</feature>
<dbReference type="Proteomes" id="UP000239649">
    <property type="component" value="Unassembled WGS sequence"/>
</dbReference>
<evidence type="ECO:0000256" key="2">
    <source>
        <dbReference type="SAM" id="MobiDB-lite"/>
    </source>
</evidence>
<accession>A0A2P6VCK9</accession>
<dbReference type="InterPro" id="IPR039417">
    <property type="entry name" value="Peptidase_C1A_papain-like"/>
</dbReference>
<feature type="region of interest" description="Disordered" evidence="2">
    <location>
        <begin position="212"/>
        <end position="337"/>
    </location>
</feature>
<keyword evidence="5" id="KW-1185">Reference proteome</keyword>
<dbReference type="GO" id="GO:0006508">
    <property type="term" value="P:proteolysis"/>
    <property type="evidence" value="ECO:0007669"/>
    <property type="project" value="InterPro"/>
</dbReference>
<dbReference type="SUPFAM" id="SSF54001">
    <property type="entry name" value="Cysteine proteinases"/>
    <property type="match status" value="1"/>
</dbReference>
<dbReference type="STRING" id="554055.A0A2P6VCK9"/>
<protein>
    <submittedName>
        <fullName evidence="4">Cysteine ase</fullName>
    </submittedName>
</protein>
<dbReference type="CDD" id="cd14686">
    <property type="entry name" value="bZIP"/>
    <property type="match status" value="1"/>
</dbReference>
<sequence length="816" mass="83911">MALSDVHLMLGPSQDCLGGNHVACDGAESQTSSRSSCTHAVEQAGSWPDLFALRLPTADHSMKHPAAAAGQLQQQPAAAAGSAQQQGPLLPAWLPGMHPTAGAALPAVQAHAAAATAWQHCPGGGGFGVHHHHHRHHHHQQPLTLAAAVDAALAGDPWADGLDLVAGGSCCDDSSPLGLPLTDPGLEALLAPFQDWPDLLLQPAGSTAELPLAAAPPAAPPALLHPQQQRHEQQHQQAAAASPTAAAAAAAAAAPRSASTSTRRSASAAPAISSDGSDGASGSAAPRRHGGRPRKQPGAAPAAARRPPASASAAAGAPPATARPFKKSGRGPKPKYVFQTVEEAADARRERNRKAALESYYRKKEHSQRLQAAKDQLLAENAALQQLLGGMRSSGLCPLMEASDAGIDEWLKQQGEPGCTPVSAEVLSAFATNADGKNSVTRAQAADIACHLKPLLDRAAANDADADATLTAVYQAWRQAFRPQSWGGKPTDSKANWMGNLATIVTINSNRASRFWAGLNAYSGLTAEQFAEAVLMTPELASVAGGSRKLLAKYGSVAPTYPSLINWVNAGKVLPAPGFQAACGSSWAFAATGALESKLMIDSKLNTTAALSPQHIMDCTARMFAYTDSTCNGGSPTDAFQYAAERGVTADDAYRYRSATPGSDADAESFLEQCDRPVLTGRAAHAGLVRISVAPAFKQVPASNKVALITALAAQPAVTTLAVDATFQHYAGGIWTSTACGTAPNHALLLVGYSTQTAGQEHFLAKNSLGAGWGEAGFVRLAMAGDGAGLCGMYRAAYQPAAVVIVGPGKPGNGNA</sequence>
<gene>
    <name evidence="4" type="ORF">C2E20_4924</name>
</gene>
<dbReference type="EMBL" id="LHPF02000013">
    <property type="protein sequence ID" value="PSC71791.1"/>
    <property type="molecule type" value="Genomic_DNA"/>
</dbReference>
<comment type="similarity">
    <text evidence="1">Belongs to the peptidase C1 family.</text>
</comment>
<dbReference type="InterPro" id="IPR046347">
    <property type="entry name" value="bZIP_sf"/>
</dbReference>
<dbReference type="InterPro" id="IPR013128">
    <property type="entry name" value="Peptidase_C1A"/>
</dbReference>
<feature type="compositionally biased region" description="Basic residues" evidence="2">
    <location>
        <begin position="324"/>
        <end position="333"/>
    </location>
</feature>
<proteinExistence type="inferred from homology"/>